<evidence type="ECO:0000259" key="2">
    <source>
        <dbReference type="PROSITE" id="PS50853"/>
    </source>
</evidence>
<keyword evidence="3" id="KW-0675">Receptor</keyword>
<dbReference type="InterPro" id="IPR003961">
    <property type="entry name" value="FN3_dom"/>
</dbReference>
<dbReference type="PANTHER" id="PTHR20859">
    <property type="entry name" value="INTERFERON/INTERLEUKIN RECEPTOR"/>
    <property type="match status" value="1"/>
</dbReference>
<dbReference type="InterPro" id="IPR015373">
    <property type="entry name" value="Interferon/interleukin_rcp_dom"/>
</dbReference>
<dbReference type="InterPro" id="IPR050650">
    <property type="entry name" value="Type-II_Cytokine-TF_Rcpt"/>
</dbReference>
<dbReference type="PROSITE" id="PS50853">
    <property type="entry name" value="FN3"/>
    <property type="match status" value="1"/>
</dbReference>
<protein>
    <submittedName>
        <fullName evidence="3">Interleukin-20 receptor subunit alpha isoform X1</fullName>
    </submittedName>
</protein>
<dbReference type="PANTHER" id="PTHR20859:SF86">
    <property type="entry name" value="INTERLEUKIN-20 RECEPTOR SUBUNIT ALPHA"/>
    <property type="match status" value="1"/>
</dbReference>
<feature type="chain" id="PRO_5042279766" evidence="1">
    <location>
        <begin position="17"/>
        <end position="528"/>
    </location>
</feature>
<gene>
    <name evidence="3" type="ORF">PECUL_23A031272</name>
</gene>
<proteinExistence type="predicted"/>
<dbReference type="InterPro" id="IPR036116">
    <property type="entry name" value="FN3_sf"/>
</dbReference>
<sequence>MLLLPLVLILTSAVLGIADSAKAKRKCSLPKPENVTYSNSNNILNWAAPNISGSNRDLLYTVKYLIYGKGVWEIVNGCRELNRTWCDLSKEIPYYDYYHAKVYVTGKCCCTSEKTERFFLKPVISPPEVKLIPGEKSFTINVSNPPDPNIFPNLEYQILVKNTNTNNVWSTKNFLENNLTPNTTYCVTVILTYGEIEKITISSPNVCATTPEDHSSHEAAKLISLIALPFLIIVLTVATGYHIFKYVHVSQLAHPSILNLPPGRKNATFHMEAHVAINIITTDVCNPKMSEASMNSKPDIQMESDIKFTSEQVLFSHNTETVEDIDYVTLQEPACKTNTTQCNKPVVITNITPYDMPHHPPESQSTLQSVAPSDSKDDDIVHYGCIKTNCRSSQGKEGSTLDVDKTEYSLQKLSVSYVPKVVDEPKGCHHKLENPHVDQGPEYLQELADKSLIKPNGLFISWTPSCHQLSQPIVFNKVLEADCEEDLQDVKVGLLSKLYMPLDLDDPSEENELLQLEKRWGLHIQIPE</sequence>
<evidence type="ECO:0000313" key="4">
    <source>
        <dbReference type="Proteomes" id="UP001295444"/>
    </source>
</evidence>
<dbReference type="InterPro" id="IPR013783">
    <property type="entry name" value="Ig-like_fold"/>
</dbReference>
<dbReference type="AlphaFoldDB" id="A0AAD1VQV1"/>
<dbReference type="EMBL" id="OW240913">
    <property type="protein sequence ID" value="CAH2250461.1"/>
    <property type="molecule type" value="Genomic_DNA"/>
</dbReference>
<dbReference type="GO" id="GO:0005886">
    <property type="term" value="C:plasma membrane"/>
    <property type="evidence" value="ECO:0007669"/>
    <property type="project" value="TreeGrafter"/>
</dbReference>
<keyword evidence="1" id="KW-0732">Signal</keyword>
<reference evidence="3" key="1">
    <citation type="submission" date="2022-03" db="EMBL/GenBank/DDBJ databases">
        <authorList>
            <person name="Alioto T."/>
            <person name="Alioto T."/>
            <person name="Gomez Garrido J."/>
        </authorList>
    </citation>
    <scope>NUCLEOTIDE SEQUENCE</scope>
</reference>
<evidence type="ECO:0000313" key="3">
    <source>
        <dbReference type="EMBL" id="CAH2250461.1"/>
    </source>
</evidence>
<dbReference type="Pfam" id="PF09294">
    <property type="entry name" value="Interfer-bind"/>
    <property type="match status" value="1"/>
</dbReference>
<accession>A0AAD1VQV1</accession>
<dbReference type="SUPFAM" id="SSF49265">
    <property type="entry name" value="Fibronectin type III"/>
    <property type="match status" value="2"/>
</dbReference>
<dbReference type="Pfam" id="PF01108">
    <property type="entry name" value="Tissue_fac"/>
    <property type="match status" value="1"/>
</dbReference>
<evidence type="ECO:0000256" key="1">
    <source>
        <dbReference type="SAM" id="SignalP"/>
    </source>
</evidence>
<feature type="domain" description="Fibronectin type-III" evidence="2">
    <location>
        <begin position="123"/>
        <end position="213"/>
    </location>
</feature>
<keyword evidence="4" id="KW-1185">Reference proteome</keyword>
<organism evidence="3 4">
    <name type="scientific">Pelobates cultripes</name>
    <name type="common">Western spadefoot toad</name>
    <dbReference type="NCBI Taxonomy" id="61616"/>
    <lineage>
        <taxon>Eukaryota</taxon>
        <taxon>Metazoa</taxon>
        <taxon>Chordata</taxon>
        <taxon>Craniata</taxon>
        <taxon>Vertebrata</taxon>
        <taxon>Euteleostomi</taxon>
        <taxon>Amphibia</taxon>
        <taxon>Batrachia</taxon>
        <taxon>Anura</taxon>
        <taxon>Pelobatoidea</taxon>
        <taxon>Pelobatidae</taxon>
        <taxon>Pelobates</taxon>
    </lineage>
</organism>
<dbReference type="Gene3D" id="2.60.40.10">
    <property type="entry name" value="Immunoglobulins"/>
    <property type="match status" value="2"/>
</dbReference>
<feature type="signal peptide" evidence="1">
    <location>
        <begin position="1"/>
        <end position="16"/>
    </location>
</feature>
<dbReference type="Proteomes" id="UP001295444">
    <property type="component" value="Chromosome 02"/>
</dbReference>
<dbReference type="GO" id="GO:0004896">
    <property type="term" value="F:cytokine receptor activity"/>
    <property type="evidence" value="ECO:0007669"/>
    <property type="project" value="TreeGrafter"/>
</dbReference>
<name>A0AAD1VQV1_PELCU</name>